<protein>
    <submittedName>
        <fullName evidence="2">Uncharacterized protein</fullName>
    </submittedName>
</protein>
<name>A0A2T5PEZ9_9PSED</name>
<sequence>MIRRLALLLCLALSQPLAASEPSGVYMQVPLSSAELDAWLASPLPQAADFHDWARMNPQWQADWRRYFTTLPAATVGEFLRGWEAPPQDSAGMAWCHDPENAELRLGAVFYDENFISFATLLAALRNVAQHQSQTEAGYVYIYSFLWGDGPDALLRTLPGNSELLAPDSAPGPLRDAADAFLDARMSGWQPADELQRCRPLPGP</sequence>
<comment type="caution">
    <text evidence="2">The sequence shown here is derived from an EMBL/GenBank/DDBJ whole genome shotgun (WGS) entry which is preliminary data.</text>
</comment>
<dbReference type="OrthoDB" id="9757976at2"/>
<feature type="signal peptide" evidence="1">
    <location>
        <begin position="1"/>
        <end position="19"/>
    </location>
</feature>
<dbReference type="Proteomes" id="UP000244064">
    <property type="component" value="Unassembled WGS sequence"/>
</dbReference>
<evidence type="ECO:0000313" key="2">
    <source>
        <dbReference type="EMBL" id="PTU76314.1"/>
    </source>
</evidence>
<keyword evidence="1" id="KW-0732">Signal</keyword>
<evidence type="ECO:0000256" key="1">
    <source>
        <dbReference type="SAM" id="SignalP"/>
    </source>
</evidence>
<evidence type="ECO:0000313" key="3">
    <source>
        <dbReference type="Proteomes" id="UP000244064"/>
    </source>
</evidence>
<dbReference type="EMBL" id="QASN01000002">
    <property type="protein sequence ID" value="PTU76314.1"/>
    <property type="molecule type" value="Genomic_DNA"/>
</dbReference>
<gene>
    <name evidence="2" type="ORF">DBO85_01325</name>
</gene>
<dbReference type="AlphaFoldDB" id="A0A2T5PEZ9"/>
<dbReference type="RefSeq" id="WP_108104519.1">
    <property type="nucleotide sequence ID" value="NZ_QASN01000002.1"/>
</dbReference>
<proteinExistence type="predicted"/>
<keyword evidence="3" id="KW-1185">Reference proteome</keyword>
<reference evidence="2 3" key="1">
    <citation type="submission" date="2018-04" db="EMBL/GenBank/DDBJ databases">
        <title>Pseudomonas sp. nov., isolated from mangrove soil.</title>
        <authorList>
            <person name="Chen C."/>
        </authorList>
    </citation>
    <scope>NUCLEOTIDE SEQUENCE [LARGE SCALE GENOMIC DNA]</scope>
    <source>
        <strain evidence="2 3">TC-11</strain>
    </source>
</reference>
<accession>A0A2T5PEZ9</accession>
<organism evidence="2 3">
    <name type="scientific">Pseudomonas mangrovi</name>
    <dbReference type="NCBI Taxonomy" id="2161748"/>
    <lineage>
        <taxon>Bacteria</taxon>
        <taxon>Pseudomonadati</taxon>
        <taxon>Pseudomonadota</taxon>
        <taxon>Gammaproteobacteria</taxon>
        <taxon>Pseudomonadales</taxon>
        <taxon>Pseudomonadaceae</taxon>
        <taxon>Pseudomonas</taxon>
    </lineage>
</organism>
<feature type="chain" id="PRO_5015401291" evidence="1">
    <location>
        <begin position="20"/>
        <end position="204"/>
    </location>
</feature>